<sequence>MGHNWFGSASLATKYAIVFITLLTITLVVGFTKSIFIKRAMARLNRLADEEAAMRLATGLSEKTSDHKRNLDEGDLFGVRAIEAGYYGGIPQSRPASVDSTVANSLTTKSLPSSTFPSPQVSPKRESFQASPTRADFPAPLSPSSPGMARIQAYTPSPHAVGSAAALRQGQVPPIRSMKEFTPRSSEDMRVSIDSLRSEKSEKSRYI</sequence>
<dbReference type="AlphaFoldDB" id="A0A6A6UWW9"/>
<dbReference type="PANTHER" id="PTHR40623:SF1">
    <property type="match status" value="1"/>
</dbReference>
<keyword evidence="4" id="KW-1185">Reference proteome</keyword>
<feature type="compositionally biased region" description="Polar residues" evidence="1">
    <location>
        <begin position="107"/>
        <end position="121"/>
    </location>
</feature>
<protein>
    <submittedName>
        <fullName evidence="3">Uncharacterized protein</fullName>
    </submittedName>
</protein>
<feature type="compositionally biased region" description="Basic and acidic residues" evidence="1">
    <location>
        <begin position="177"/>
        <end position="207"/>
    </location>
</feature>
<name>A0A6A6UWW9_9PEZI</name>
<dbReference type="Proteomes" id="UP000799302">
    <property type="component" value="Unassembled WGS sequence"/>
</dbReference>
<feature type="region of interest" description="Disordered" evidence="1">
    <location>
        <begin position="162"/>
        <end position="207"/>
    </location>
</feature>
<accession>A0A6A6UWW9</accession>
<reference evidence="3" key="1">
    <citation type="journal article" date="2020" name="Stud. Mycol.">
        <title>101 Dothideomycetes genomes: a test case for predicting lifestyles and emergence of pathogens.</title>
        <authorList>
            <person name="Haridas S."/>
            <person name="Albert R."/>
            <person name="Binder M."/>
            <person name="Bloem J."/>
            <person name="Labutti K."/>
            <person name="Salamov A."/>
            <person name="Andreopoulos B."/>
            <person name="Baker S."/>
            <person name="Barry K."/>
            <person name="Bills G."/>
            <person name="Bluhm B."/>
            <person name="Cannon C."/>
            <person name="Castanera R."/>
            <person name="Culley D."/>
            <person name="Daum C."/>
            <person name="Ezra D."/>
            <person name="Gonzalez J."/>
            <person name="Henrissat B."/>
            <person name="Kuo A."/>
            <person name="Liang C."/>
            <person name="Lipzen A."/>
            <person name="Lutzoni F."/>
            <person name="Magnuson J."/>
            <person name="Mondo S."/>
            <person name="Nolan M."/>
            <person name="Ohm R."/>
            <person name="Pangilinan J."/>
            <person name="Park H.-J."/>
            <person name="Ramirez L."/>
            <person name="Alfaro M."/>
            <person name="Sun H."/>
            <person name="Tritt A."/>
            <person name="Yoshinaga Y."/>
            <person name="Zwiers L.-H."/>
            <person name="Turgeon B."/>
            <person name="Goodwin S."/>
            <person name="Spatafora J."/>
            <person name="Crous P."/>
            <person name="Grigoriev I."/>
        </authorList>
    </citation>
    <scope>NUCLEOTIDE SEQUENCE</scope>
    <source>
        <strain evidence="3">CBS 115976</strain>
    </source>
</reference>
<keyword evidence="2" id="KW-1133">Transmembrane helix</keyword>
<feature type="region of interest" description="Disordered" evidence="1">
    <location>
        <begin position="107"/>
        <end position="148"/>
    </location>
</feature>
<evidence type="ECO:0000256" key="1">
    <source>
        <dbReference type="SAM" id="MobiDB-lite"/>
    </source>
</evidence>
<keyword evidence="2" id="KW-0472">Membrane</keyword>
<evidence type="ECO:0000256" key="2">
    <source>
        <dbReference type="SAM" id="Phobius"/>
    </source>
</evidence>
<evidence type="ECO:0000313" key="4">
    <source>
        <dbReference type="Proteomes" id="UP000799302"/>
    </source>
</evidence>
<organism evidence="3 4">
    <name type="scientific">Microthyrium microscopicum</name>
    <dbReference type="NCBI Taxonomy" id="703497"/>
    <lineage>
        <taxon>Eukaryota</taxon>
        <taxon>Fungi</taxon>
        <taxon>Dikarya</taxon>
        <taxon>Ascomycota</taxon>
        <taxon>Pezizomycotina</taxon>
        <taxon>Dothideomycetes</taxon>
        <taxon>Dothideomycetes incertae sedis</taxon>
        <taxon>Microthyriales</taxon>
        <taxon>Microthyriaceae</taxon>
        <taxon>Microthyrium</taxon>
    </lineage>
</organism>
<evidence type="ECO:0000313" key="3">
    <source>
        <dbReference type="EMBL" id="KAF2675568.1"/>
    </source>
</evidence>
<dbReference type="EMBL" id="MU004230">
    <property type="protein sequence ID" value="KAF2675568.1"/>
    <property type="molecule type" value="Genomic_DNA"/>
</dbReference>
<proteinExistence type="predicted"/>
<dbReference type="PANTHER" id="PTHR40623">
    <property type="entry name" value="INTEGRAL MEMBRANE PROTEIN"/>
    <property type="match status" value="1"/>
</dbReference>
<feature type="transmembrane region" description="Helical" evidence="2">
    <location>
        <begin position="15"/>
        <end position="36"/>
    </location>
</feature>
<keyword evidence="2" id="KW-0812">Transmembrane</keyword>
<gene>
    <name evidence="3" type="ORF">BT63DRAFT_420764</name>
</gene>
<dbReference type="OrthoDB" id="5361354at2759"/>